<comment type="caution">
    <text evidence="4">The sequence shown here is derived from an EMBL/GenBank/DDBJ whole genome shotgun (WGS) entry which is preliminary data.</text>
</comment>
<dbReference type="PANTHER" id="PTHR46411:SF3">
    <property type="entry name" value="AAA+ ATPASE DOMAIN-CONTAINING PROTEIN"/>
    <property type="match status" value="1"/>
</dbReference>
<dbReference type="AlphaFoldDB" id="A0A7C3UVP0"/>
<evidence type="ECO:0000256" key="1">
    <source>
        <dbReference type="SAM" id="Coils"/>
    </source>
</evidence>
<feature type="domain" description="AAA+ ATPase" evidence="3">
    <location>
        <begin position="298"/>
        <end position="426"/>
    </location>
</feature>
<dbReference type="GO" id="GO:0005524">
    <property type="term" value="F:ATP binding"/>
    <property type="evidence" value="ECO:0007669"/>
    <property type="project" value="UniProtKB-KW"/>
</dbReference>
<proteinExistence type="predicted"/>
<dbReference type="GO" id="GO:0016887">
    <property type="term" value="F:ATP hydrolysis activity"/>
    <property type="evidence" value="ECO:0007669"/>
    <property type="project" value="InterPro"/>
</dbReference>
<dbReference type="Pfam" id="PF00004">
    <property type="entry name" value="AAA"/>
    <property type="match status" value="1"/>
</dbReference>
<dbReference type="InterPro" id="IPR003959">
    <property type="entry name" value="ATPase_AAA_core"/>
</dbReference>
<dbReference type="SUPFAM" id="SSF52540">
    <property type="entry name" value="P-loop containing nucleoside triphosphate hydrolases"/>
    <property type="match status" value="1"/>
</dbReference>
<evidence type="ECO:0000256" key="2">
    <source>
        <dbReference type="SAM" id="MobiDB-lite"/>
    </source>
</evidence>
<dbReference type="CDD" id="cd19481">
    <property type="entry name" value="RecA-like_protease"/>
    <property type="match status" value="1"/>
</dbReference>
<dbReference type="EMBL" id="DTMQ01000042">
    <property type="protein sequence ID" value="HGE99769.1"/>
    <property type="molecule type" value="Genomic_DNA"/>
</dbReference>
<keyword evidence="4" id="KW-0067">ATP-binding</keyword>
<sequence>MSRNNLKVKNGSAKRKMAPLSPRNYEKKRPKKAIKKEIGGNMQNLKEEYLNLSYRLIRLFEVRKKTTKALFDEEFSRRWSEEKSPERQKQNKRRLAQLNKMIKETEKRLSEIIKKAEESKIALPFEELTREYALPKEAKYILMAIFFSEIEARSKRKIGFYLLNLLGYKPAEIVKGCELLQNLMKEGLIMPADLYLPAAATILSIEYSLTPKAMRIITDSRASLFTDPLDEILGEEFPGRRRRERENILIIREPLITFDQIVLKEEKRQAIERACFQIEKGNSLLTEWGFDQTIKYGKGMIILFYGPPGTGKTATSEAIAHRLGKKIGMTSYARIYDKWVGDSEKNLIRIFEEAKREDCLLLFDEADALFAKRLNETYSTDRMHNLMTNILMQELERFEGVCILTTNREVAMDEAFGRRLLLKLKFDIPESEERAKIWRKLIPEKAPIASDVNFEELGRRFELTGGEIKNAVLNAVQECAYRGEEKITMAILIQFAEKELANAGREKKNKLGFTV</sequence>
<dbReference type="SMART" id="SM00382">
    <property type="entry name" value="AAA"/>
    <property type="match status" value="1"/>
</dbReference>
<dbReference type="Gene3D" id="1.10.8.60">
    <property type="match status" value="1"/>
</dbReference>
<keyword evidence="4" id="KW-0547">Nucleotide-binding</keyword>
<accession>A0A7C3UVP0</accession>
<name>A0A7C3UVP0_UNCW3</name>
<organism evidence="4">
    <name type="scientific">candidate division WOR-3 bacterium</name>
    <dbReference type="NCBI Taxonomy" id="2052148"/>
    <lineage>
        <taxon>Bacteria</taxon>
        <taxon>Bacteria division WOR-3</taxon>
    </lineage>
</organism>
<feature type="coiled-coil region" evidence="1">
    <location>
        <begin position="88"/>
        <end position="122"/>
    </location>
</feature>
<dbReference type="InterPro" id="IPR027417">
    <property type="entry name" value="P-loop_NTPase"/>
</dbReference>
<protein>
    <submittedName>
        <fullName evidence="4">ATP-binding protein</fullName>
    </submittedName>
</protein>
<evidence type="ECO:0000259" key="3">
    <source>
        <dbReference type="SMART" id="SM00382"/>
    </source>
</evidence>
<dbReference type="Gene3D" id="3.40.50.300">
    <property type="entry name" value="P-loop containing nucleotide triphosphate hydrolases"/>
    <property type="match status" value="1"/>
</dbReference>
<dbReference type="PANTHER" id="PTHR46411">
    <property type="entry name" value="FAMILY ATPASE, PUTATIVE-RELATED"/>
    <property type="match status" value="1"/>
</dbReference>
<dbReference type="InterPro" id="IPR003593">
    <property type="entry name" value="AAA+_ATPase"/>
</dbReference>
<reference evidence="4" key="1">
    <citation type="journal article" date="2020" name="mSystems">
        <title>Genome- and Community-Level Interaction Insights into Carbon Utilization and Element Cycling Functions of Hydrothermarchaeota in Hydrothermal Sediment.</title>
        <authorList>
            <person name="Zhou Z."/>
            <person name="Liu Y."/>
            <person name="Xu W."/>
            <person name="Pan J."/>
            <person name="Luo Z.H."/>
            <person name="Li M."/>
        </authorList>
    </citation>
    <scope>NUCLEOTIDE SEQUENCE [LARGE SCALE GENOMIC DNA]</scope>
    <source>
        <strain evidence="4">SpSt-906</strain>
    </source>
</reference>
<evidence type="ECO:0000313" key="4">
    <source>
        <dbReference type="EMBL" id="HGE99769.1"/>
    </source>
</evidence>
<feature type="region of interest" description="Disordered" evidence="2">
    <location>
        <begin position="1"/>
        <end position="31"/>
    </location>
</feature>
<keyword evidence="1" id="KW-0175">Coiled coil</keyword>
<gene>
    <name evidence="4" type="ORF">ENX07_06870</name>
</gene>